<name>A0A834JZQ1_VESGE</name>
<keyword evidence="13" id="KW-1185">Reference proteome</keyword>
<feature type="transmembrane region" description="Helical" evidence="11">
    <location>
        <begin position="235"/>
        <end position="261"/>
    </location>
</feature>
<dbReference type="GO" id="GO:0000026">
    <property type="term" value="F:alpha-1,2-mannosyltransferase activity"/>
    <property type="evidence" value="ECO:0007669"/>
    <property type="project" value="TreeGrafter"/>
</dbReference>
<comment type="pathway">
    <text evidence="2">Glycolipid biosynthesis; glycosylphosphatidylinositol-anchor biosynthesis.</text>
</comment>
<accession>A0A834JZQ1</accession>
<proteinExistence type="inferred from homology"/>
<evidence type="ECO:0000256" key="5">
    <source>
        <dbReference type="ARBA" id="ARBA00022679"/>
    </source>
</evidence>
<dbReference type="EC" id="2.4.1.-" evidence="11"/>
<evidence type="ECO:0000256" key="2">
    <source>
        <dbReference type="ARBA" id="ARBA00004687"/>
    </source>
</evidence>
<comment type="similarity">
    <text evidence="10">Belongs to the glycosyltransferase 22 family. PIGZ subfamily.</text>
</comment>
<protein>
    <recommendedName>
        <fullName evidence="11">Mannosyltransferase</fullName>
        <ecNumber evidence="11">2.4.1.-</ecNumber>
    </recommendedName>
</protein>
<sequence length="678" mass="79591">MRHITEYHRSIDEYKPISPIKRKMKSYWILAIFRILLTFVPQTGYIHPDEYFQAIEVISGDHFDIDVYKPWEYNATFPIRTIFIPQMIVGTSYSILKILSPYAFYFFGTSLILPYYLIVFPRLFICILSFISDYCLYKICCMCGQNYKVRLITFASSYVMLTYATRVFSNSIELILTSLLLFYTSQCMVYSEKVIIKSDYLSNKYDEAKNGVERVKYYKLLRLLPSHSLNHCFKIATITVIGIFNRPTFVAFAFPPIFFWLQRGLGSKTIGLLHFHLRMFTFILCGIPTAIFFIIVDSFYFGYLTMGEIGNLDISLNNFVVTPFNFLKYNVNSKNLEDHGLHPRFLHFLLNIPLLYNVLGIIGLLTFARMLFSGLKGKWLELPRIQSIVSLMITSFIVPVALLSFFPHQEPRFIIPVIFPLVFLYAPKLNHVSGVDTISHIKQNNPTNYMPQKIFKPTKLQIIWYFFNIILCLFYGFIHQGGVFPLTLRMSAELKAKPHLTHIHLYTSYIYPIPTALLHLKNTQKTYVSSGNHKYRLTKDFYLYEQGSKNMTEVYNSITQKLQECEEKFKFKRISYRLYYTLPYSAVGEFAEYSQNNSLLFNYYTIWTYYPHISTEKLPSLKTINEHINLQNISLFRPRSLIQLIDDISMFFQQFRLALIKIENSTQFVKKTKNSVFT</sequence>
<evidence type="ECO:0000313" key="12">
    <source>
        <dbReference type="EMBL" id="KAF7397417.1"/>
    </source>
</evidence>
<gene>
    <name evidence="12" type="ORF">HZH68_008639</name>
</gene>
<dbReference type="GO" id="GO:0005789">
    <property type="term" value="C:endoplasmic reticulum membrane"/>
    <property type="evidence" value="ECO:0007669"/>
    <property type="project" value="UniProtKB-SubCell"/>
</dbReference>
<evidence type="ECO:0000256" key="3">
    <source>
        <dbReference type="ARBA" id="ARBA00022502"/>
    </source>
</evidence>
<keyword evidence="3" id="KW-0337">GPI-anchor biosynthesis</keyword>
<keyword evidence="5" id="KW-0808">Transferase</keyword>
<comment type="subcellular location">
    <subcellularLocation>
        <location evidence="1 11">Endoplasmic reticulum membrane</location>
        <topology evidence="1 11">Multi-pass membrane protein</topology>
    </subcellularLocation>
</comment>
<evidence type="ECO:0000256" key="7">
    <source>
        <dbReference type="ARBA" id="ARBA00022824"/>
    </source>
</evidence>
<feature type="transmembrane region" description="Helical" evidence="11">
    <location>
        <begin position="345"/>
        <end position="367"/>
    </location>
</feature>
<dbReference type="Proteomes" id="UP000617340">
    <property type="component" value="Unassembled WGS sequence"/>
</dbReference>
<evidence type="ECO:0000256" key="6">
    <source>
        <dbReference type="ARBA" id="ARBA00022692"/>
    </source>
</evidence>
<dbReference type="EMBL" id="JACSDZ010000008">
    <property type="protein sequence ID" value="KAF7397417.1"/>
    <property type="molecule type" value="Genomic_DNA"/>
</dbReference>
<feature type="transmembrane region" description="Helical" evidence="11">
    <location>
        <begin position="282"/>
        <end position="303"/>
    </location>
</feature>
<evidence type="ECO:0000256" key="9">
    <source>
        <dbReference type="ARBA" id="ARBA00023136"/>
    </source>
</evidence>
<keyword evidence="7 11" id="KW-0256">Endoplasmic reticulum</keyword>
<dbReference type="Pfam" id="PF03901">
    <property type="entry name" value="Glyco_transf_22"/>
    <property type="match status" value="1"/>
</dbReference>
<keyword evidence="8 11" id="KW-1133">Transmembrane helix</keyword>
<evidence type="ECO:0000256" key="11">
    <source>
        <dbReference type="RuleBase" id="RU363075"/>
    </source>
</evidence>
<keyword evidence="6 11" id="KW-0812">Transmembrane</keyword>
<dbReference type="AlphaFoldDB" id="A0A834JZQ1"/>
<evidence type="ECO:0000313" key="13">
    <source>
        <dbReference type="Proteomes" id="UP000617340"/>
    </source>
</evidence>
<keyword evidence="9 11" id="KW-0472">Membrane</keyword>
<evidence type="ECO:0000256" key="8">
    <source>
        <dbReference type="ARBA" id="ARBA00022989"/>
    </source>
</evidence>
<dbReference type="InterPro" id="IPR005599">
    <property type="entry name" value="GPI_mannosylTrfase"/>
</dbReference>
<feature type="transmembrane region" description="Helical" evidence="11">
    <location>
        <begin position="413"/>
        <end position="430"/>
    </location>
</feature>
<keyword evidence="4 11" id="KW-0328">Glycosyltransferase</keyword>
<dbReference type="PANTHER" id="PTHR22760:SF3">
    <property type="entry name" value="GPI MANNOSYLTRANSFERASE 4"/>
    <property type="match status" value="1"/>
</dbReference>
<dbReference type="PANTHER" id="PTHR22760">
    <property type="entry name" value="GLYCOSYLTRANSFERASE"/>
    <property type="match status" value="1"/>
</dbReference>
<organism evidence="12 13">
    <name type="scientific">Vespula germanica</name>
    <name type="common">German yellow jacket</name>
    <name type="synonym">Paravespula germanica</name>
    <dbReference type="NCBI Taxonomy" id="30212"/>
    <lineage>
        <taxon>Eukaryota</taxon>
        <taxon>Metazoa</taxon>
        <taxon>Ecdysozoa</taxon>
        <taxon>Arthropoda</taxon>
        <taxon>Hexapoda</taxon>
        <taxon>Insecta</taxon>
        <taxon>Pterygota</taxon>
        <taxon>Neoptera</taxon>
        <taxon>Endopterygota</taxon>
        <taxon>Hymenoptera</taxon>
        <taxon>Apocrita</taxon>
        <taxon>Aculeata</taxon>
        <taxon>Vespoidea</taxon>
        <taxon>Vespidae</taxon>
        <taxon>Vespinae</taxon>
        <taxon>Vespula</taxon>
    </lineage>
</organism>
<reference evidence="12" key="1">
    <citation type="journal article" date="2020" name="G3 (Bethesda)">
        <title>High-Quality Assemblies for Three Invasive Social Wasps from the &lt;i&gt;Vespula&lt;/i&gt; Genus.</title>
        <authorList>
            <person name="Harrop T.W.R."/>
            <person name="Guhlin J."/>
            <person name="McLaughlin G.M."/>
            <person name="Permina E."/>
            <person name="Stockwell P."/>
            <person name="Gilligan J."/>
            <person name="Le Lec M.F."/>
            <person name="Gruber M.A.M."/>
            <person name="Quinn O."/>
            <person name="Lovegrove M."/>
            <person name="Duncan E.J."/>
            <person name="Remnant E.J."/>
            <person name="Van Eeckhoven J."/>
            <person name="Graham B."/>
            <person name="Knapp R.A."/>
            <person name="Langford K.W."/>
            <person name="Kronenberg Z."/>
            <person name="Press M.O."/>
            <person name="Eacker S.M."/>
            <person name="Wilson-Rankin E.E."/>
            <person name="Purcell J."/>
            <person name="Lester P.J."/>
            <person name="Dearden P.K."/>
        </authorList>
    </citation>
    <scope>NUCLEOTIDE SEQUENCE</scope>
    <source>
        <strain evidence="12">Linc-1</strain>
    </source>
</reference>
<feature type="transmembrane region" description="Helical" evidence="11">
    <location>
        <begin position="462"/>
        <end position="483"/>
    </location>
</feature>
<comment type="caution">
    <text evidence="12">The sequence shown here is derived from an EMBL/GenBank/DDBJ whole genome shotgun (WGS) entry which is preliminary data.</text>
</comment>
<feature type="transmembrane region" description="Helical" evidence="11">
    <location>
        <begin position="388"/>
        <end position="407"/>
    </location>
</feature>
<evidence type="ECO:0000256" key="4">
    <source>
        <dbReference type="ARBA" id="ARBA00022676"/>
    </source>
</evidence>
<evidence type="ECO:0000256" key="1">
    <source>
        <dbReference type="ARBA" id="ARBA00004477"/>
    </source>
</evidence>
<evidence type="ECO:0000256" key="10">
    <source>
        <dbReference type="ARBA" id="ARBA00038466"/>
    </source>
</evidence>
<dbReference type="GO" id="GO:0006506">
    <property type="term" value="P:GPI anchor biosynthetic process"/>
    <property type="evidence" value="ECO:0007669"/>
    <property type="project" value="UniProtKB-KW"/>
</dbReference>
<feature type="transmembrane region" description="Helical" evidence="11">
    <location>
        <begin position="27"/>
        <end position="46"/>
    </location>
</feature>